<gene>
    <name evidence="1" type="ORF">METZ01_LOCUS259562</name>
</gene>
<name>A0A382J4J1_9ZZZZ</name>
<dbReference type="Pfam" id="PF02583">
    <property type="entry name" value="Trns_repr_metal"/>
    <property type="match status" value="1"/>
</dbReference>
<proteinExistence type="predicted"/>
<dbReference type="Gene3D" id="1.20.58.1000">
    <property type="entry name" value="Metal-sensitive repressor, helix protomer"/>
    <property type="match status" value="1"/>
</dbReference>
<dbReference type="GO" id="GO:0003677">
    <property type="term" value="F:DNA binding"/>
    <property type="evidence" value="ECO:0007669"/>
    <property type="project" value="InterPro"/>
</dbReference>
<dbReference type="GO" id="GO:0046872">
    <property type="term" value="F:metal ion binding"/>
    <property type="evidence" value="ECO:0007669"/>
    <property type="project" value="InterPro"/>
</dbReference>
<dbReference type="PANTHER" id="PTHR33677">
    <property type="entry name" value="TRANSCRIPTIONAL REPRESSOR FRMR-RELATED"/>
    <property type="match status" value="1"/>
</dbReference>
<evidence type="ECO:0000313" key="1">
    <source>
        <dbReference type="EMBL" id="SVC06708.1"/>
    </source>
</evidence>
<dbReference type="AlphaFoldDB" id="A0A382J4J1"/>
<dbReference type="EMBL" id="UINC01071643">
    <property type="protein sequence ID" value="SVC06708.1"/>
    <property type="molecule type" value="Genomic_DNA"/>
</dbReference>
<organism evidence="1">
    <name type="scientific">marine metagenome</name>
    <dbReference type="NCBI Taxonomy" id="408172"/>
    <lineage>
        <taxon>unclassified sequences</taxon>
        <taxon>metagenomes</taxon>
        <taxon>ecological metagenomes</taxon>
    </lineage>
</organism>
<accession>A0A382J4J1</accession>
<dbReference type="InterPro" id="IPR003735">
    <property type="entry name" value="Metal_Tscrpt_repr"/>
</dbReference>
<dbReference type="GO" id="GO:0006355">
    <property type="term" value="P:regulation of DNA-templated transcription"/>
    <property type="evidence" value="ECO:0007669"/>
    <property type="project" value="InterPro"/>
</dbReference>
<sequence length="89" mass="10126">MKPHLLHPEIEKRLSRASGHLQKVIQMIQGENSCLEVAQQLQAVTNALVKAKQIYVQDHIEHCIQSAQGENSIVTARKIKELKEITKYL</sequence>
<reference evidence="1" key="1">
    <citation type="submission" date="2018-05" db="EMBL/GenBank/DDBJ databases">
        <authorList>
            <person name="Lanie J.A."/>
            <person name="Ng W.-L."/>
            <person name="Kazmierczak K.M."/>
            <person name="Andrzejewski T.M."/>
            <person name="Davidsen T.M."/>
            <person name="Wayne K.J."/>
            <person name="Tettelin H."/>
            <person name="Glass J.I."/>
            <person name="Rusch D."/>
            <person name="Podicherti R."/>
            <person name="Tsui H.-C.T."/>
            <person name="Winkler M.E."/>
        </authorList>
    </citation>
    <scope>NUCLEOTIDE SEQUENCE</scope>
</reference>
<protein>
    <submittedName>
        <fullName evidence="1">Uncharacterized protein</fullName>
    </submittedName>
</protein>
<dbReference type="InterPro" id="IPR038390">
    <property type="entry name" value="Metal_Tscrpt_repr_sf"/>
</dbReference>